<evidence type="ECO:0000256" key="3">
    <source>
        <dbReference type="ARBA" id="ARBA00023163"/>
    </source>
</evidence>
<evidence type="ECO:0000256" key="1">
    <source>
        <dbReference type="ARBA" id="ARBA00023015"/>
    </source>
</evidence>
<evidence type="ECO:0000256" key="4">
    <source>
        <dbReference type="PROSITE-ProRule" id="PRU00335"/>
    </source>
</evidence>
<keyword evidence="2 4" id="KW-0238">DNA-binding</keyword>
<dbReference type="PANTHER" id="PTHR30055">
    <property type="entry name" value="HTH-TYPE TRANSCRIPTIONAL REGULATOR RUTR"/>
    <property type="match status" value="1"/>
</dbReference>
<evidence type="ECO:0000256" key="2">
    <source>
        <dbReference type="ARBA" id="ARBA00023125"/>
    </source>
</evidence>
<dbReference type="Proteomes" id="UP001284601">
    <property type="component" value="Unassembled WGS sequence"/>
</dbReference>
<keyword evidence="1" id="KW-0805">Transcription regulation</keyword>
<proteinExistence type="predicted"/>
<dbReference type="EMBL" id="JAWSTH010000071">
    <property type="protein sequence ID" value="MDW5596972.1"/>
    <property type="molecule type" value="Genomic_DNA"/>
</dbReference>
<sequence length="220" mass="23828">MPRGEFDRSARKAATRTRLLEAAARVYAARGFAGATLDDVAEEAGLTKGAVYGHFGSKDNLLVALMDEYVAAKVSEQVGLFDRDETTWKRPFVGSDRFMAELDESADAFRLLVEFWLAATRDEALRARFAPGVDALRQMFAGFVAKSADDAGIEKTPGVGHNMANVSVALSLGLGLLRVVDRDNVSPELLGTALSIVIRGIERDPELREDLGDPAARRAD</sequence>
<evidence type="ECO:0000313" key="6">
    <source>
        <dbReference type="EMBL" id="MDW5596972.1"/>
    </source>
</evidence>
<dbReference type="InterPro" id="IPR036271">
    <property type="entry name" value="Tet_transcr_reg_TetR-rel_C_sf"/>
</dbReference>
<dbReference type="SUPFAM" id="SSF48498">
    <property type="entry name" value="Tetracyclin repressor-like, C-terminal domain"/>
    <property type="match status" value="1"/>
</dbReference>
<comment type="caution">
    <text evidence="6">The sequence shown here is derived from an EMBL/GenBank/DDBJ whole genome shotgun (WGS) entry which is preliminary data.</text>
</comment>
<dbReference type="PROSITE" id="PS01081">
    <property type="entry name" value="HTH_TETR_1"/>
    <property type="match status" value="1"/>
</dbReference>
<name>A0ABU4HUH4_9ACTN</name>
<accession>A0ABU4HUH4</accession>
<dbReference type="InterPro" id="IPR050109">
    <property type="entry name" value="HTH-type_TetR-like_transc_reg"/>
</dbReference>
<dbReference type="Pfam" id="PF00440">
    <property type="entry name" value="TetR_N"/>
    <property type="match status" value="1"/>
</dbReference>
<evidence type="ECO:0000259" key="5">
    <source>
        <dbReference type="PROSITE" id="PS50977"/>
    </source>
</evidence>
<feature type="DNA-binding region" description="H-T-H motif" evidence="4">
    <location>
        <begin position="36"/>
        <end position="55"/>
    </location>
</feature>
<dbReference type="PANTHER" id="PTHR30055:SF234">
    <property type="entry name" value="HTH-TYPE TRANSCRIPTIONAL REGULATOR BETI"/>
    <property type="match status" value="1"/>
</dbReference>
<dbReference type="Gene3D" id="1.10.357.10">
    <property type="entry name" value="Tetracycline Repressor, domain 2"/>
    <property type="match status" value="1"/>
</dbReference>
<dbReference type="SUPFAM" id="SSF46689">
    <property type="entry name" value="Homeodomain-like"/>
    <property type="match status" value="1"/>
</dbReference>
<protein>
    <submittedName>
        <fullName evidence="6">TetR/AcrR family transcriptional regulator</fullName>
    </submittedName>
</protein>
<dbReference type="PRINTS" id="PR00455">
    <property type="entry name" value="HTHTETR"/>
</dbReference>
<dbReference type="PROSITE" id="PS50977">
    <property type="entry name" value="HTH_TETR_2"/>
    <property type="match status" value="1"/>
</dbReference>
<gene>
    <name evidence="6" type="ORF">R7226_21675</name>
</gene>
<dbReference type="InterPro" id="IPR001647">
    <property type="entry name" value="HTH_TetR"/>
</dbReference>
<feature type="domain" description="HTH tetR-type" evidence="5">
    <location>
        <begin position="13"/>
        <end position="73"/>
    </location>
</feature>
<reference evidence="6 7" key="2">
    <citation type="submission" date="2023-10" db="EMBL/GenBank/DDBJ databases">
        <authorList>
            <person name="Han X.F."/>
        </authorList>
    </citation>
    <scope>NUCLEOTIDE SEQUENCE [LARGE SCALE GENOMIC DNA]</scope>
    <source>
        <strain evidence="6 7">KCTC 39840</strain>
    </source>
</reference>
<keyword evidence="3" id="KW-0804">Transcription</keyword>
<evidence type="ECO:0000313" key="7">
    <source>
        <dbReference type="Proteomes" id="UP001284601"/>
    </source>
</evidence>
<organism evidence="6 7">
    <name type="scientific">Conexibacter stalactiti</name>
    <dbReference type="NCBI Taxonomy" id="1940611"/>
    <lineage>
        <taxon>Bacteria</taxon>
        <taxon>Bacillati</taxon>
        <taxon>Actinomycetota</taxon>
        <taxon>Thermoleophilia</taxon>
        <taxon>Solirubrobacterales</taxon>
        <taxon>Conexibacteraceae</taxon>
        <taxon>Conexibacter</taxon>
    </lineage>
</organism>
<dbReference type="RefSeq" id="WP_318599408.1">
    <property type="nucleotide sequence ID" value="NZ_JAWSTH010000071.1"/>
</dbReference>
<dbReference type="InterPro" id="IPR023772">
    <property type="entry name" value="DNA-bd_HTH_TetR-type_CS"/>
</dbReference>
<keyword evidence="7" id="KW-1185">Reference proteome</keyword>
<dbReference type="InterPro" id="IPR009057">
    <property type="entry name" value="Homeodomain-like_sf"/>
</dbReference>
<reference evidence="7" key="1">
    <citation type="submission" date="2023-07" db="EMBL/GenBank/DDBJ databases">
        <title>Conexibacter stalactiti sp. nov., isolated from stalactites in a lava cave and emended description of the genus Conexibacter.</title>
        <authorList>
            <person name="Lee S.D."/>
        </authorList>
    </citation>
    <scope>NUCLEOTIDE SEQUENCE [LARGE SCALE GENOMIC DNA]</scope>
    <source>
        <strain evidence="7">KCTC 39840</strain>
    </source>
</reference>